<feature type="compositionally biased region" description="Basic and acidic residues" evidence="2">
    <location>
        <begin position="250"/>
        <end position="259"/>
    </location>
</feature>
<reference evidence="4 5" key="1">
    <citation type="submission" date="2020-03" db="EMBL/GenBank/DDBJ databases">
        <title>Genomic Encyclopedia of Type Strains, Phase IV (KMG-IV): sequencing the most valuable type-strain genomes for metagenomic binning, comparative biology and taxonomic classification.</title>
        <authorList>
            <person name="Goeker M."/>
        </authorList>
    </citation>
    <scope>NUCLEOTIDE SEQUENCE [LARGE SCALE GENOMIC DNA]</scope>
    <source>
        <strain evidence="4 5">DSM 103870</strain>
    </source>
</reference>
<organism evidence="4 5">
    <name type="scientific">Pseudochelatococcus lubricantis</name>
    <dbReference type="NCBI Taxonomy" id="1538102"/>
    <lineage>
        <taxon>Bacteria</taxon>
        <taxon>Pseudomonadati</taxon>
        <taxon>Pseudomonadota</taxon>
        <taxon>Alphaproteobacteria</taxon>
        <taxon>Hyphomicrobiales</taxon>
        <taxon>Chelatococcaceae</taxon>
        <taxon>Pseudochelatococcus</taxon>
    </lineage>
</organism>
<dbReference type="InterPro" id="IPR036526">
    <property type="entry name" value="C-N_Hydrolase_sf"/>
</dbReference>
<protein>
    <submittedName>
        <fullName evidence="4">Amidohydrolase</fullName>
    </submittedName>
</protein>
<sequence>MTNLVKPLIIAAAQSHITADVHANGRHVRALMQRASEKGARLIHFTECALSGRARNQINNWHRVDWEALDAELTETADHARKLGLWTVIGSNHRLPPPQEPHNSLYVISDKGVIVTRYDKRLCASDGSSLWYTPGVTSTSFVVDGYRFGCALSTEVHYPELFAAYERLSTDVVLLSCYAEEAIVAIEAQAHAAINALWIGLSTPVATSRGLPGGVIGPDGNFLVRARRGQPAIVVAAIDPARPEYANMQDRTRLRRTQESDAPPPATV</sequence>
<evidence type="ECO:0000256" key="2">
    <source>
        <dbReference type="SAM" id="MobiDB-lite"/>
    </source>
</evidence>
<dbReference type="Pfam" id="PF00795">
    <property type="entry name" value="CN_hydrolase"/>
    <property type="match status" value="1"/>
</dbReference>
<dbReference type="InterPro" id="IPR050345">
    <property type="entry name" value="Aliph_Amidase/BUP"/>
</dbReference>
<evidence type="ECO:0000313" key="5">
    <source>
        <dbReference type="Proteomes" id="UP001429580"/>
    </source>
</evidence>
<dbReference type="CDD" id="cd07197">
    <property type="entry name" value="nitrilase"/>
    <property type="match status" value="1"/>
</dbReference>
<feature type="domain" description="CN hydrolase" evidence="3">
    <location>
        <begin position="8"/>
        <end position="240"/>
    </location>
</feature>
<evidence type="ECO:0000259" key="3">
    <source>
        <dbReference type="PROSITE" id="PS50263"/>
    </source>
</evidence>
<comment type="caution">
    <text evidence="4">The sequence shown here is derived from an EMBL/GenBank/DDBJ whole genome shotgun (WGS) entry which is preliminary data.</text>
</comment>
<accession>A0ABX0UZS8</accession>
<dbReference type="Proteomes" id="UP001429580">
    <property type="component" value="Unassembled WGS sequence"/>
</dbReference>
<dbReference type="PROSITE" id="PS50263">
    <property type="entry name" value="CN_HYDROLASE"/>
    <property type="match status" value="1"/>
</dbReference>
<evidence type="ECO:0000256" key="1">
    <source>
        <dbReference type="ARBA" id="ARBA00022801"/>
    </source>
</evidence>
<dbReference type="EMBL" id="JAASQI010000005">
    <property type="protein sequence ID" value="NIJ58441.1"/>
    <property type="molecule type" value="Genomic_DNA"/>
</dbReference>
<gene>
    <name evidence="4" type="ORF">FHS82_002289</name>
</gene>
<dbReference type="RefSeq" id="WP_166952716.1">
    <property type="nucleotide sequence ID" value="NZ_JAASQI010000005.1"/>
</dbReference>
<evidence type="ECO:0000313" key="4">
    <source>
        <dbReference type="EMBL" id="NIJ58441.1"/>
    </source>
</evidence>
<feature type="region of interest" description="Disordered" evidence="2">
    <location>
        <begin position="246"/>
        <end position="268"/>
    </location>
</feature>
<keyword evidence="5" id="KW-1185">Reference proteome</keyword>
<dbReference type="InterPro" id="IPR003010">
    <property type="entry name" value="C-N_Hydrolase"/>
</dbReference>
<name>A0ABX0UZS8_9HYPH</name>
<dbReference type="SUPFAM" id="SSF56317">
    <property type="entry name" value="Carbon-nitrogen hydrolase"/>
    <property type="match status" value="1"/>
</dbReference>
<dbReference type="PANTHER" id="PTHR43674">
    <property type="entry name" value="NITRILASE C965.09-RELATED"/>
    <property type="match status" value="1"/>
</dbReference>
<proteinExistence type="predicted"/>
<dbReference type="Gene3D" id="3.60.110.10">
    <property type="entry name" value="Carbon-nitrogen hydrolase"/>
    <property type="match status" value="1"/>
</dbReference>
<keyword evidence="1" id="KW-0378">Hydrolase</keyword>
<dbReference type="PANTHER" id="PTHR43674:SF16">
    <property type="entry name" value="CARBON-NITROGEN FAMILY, PUTATIVE (AFU_ORTHOLOGUE AFUA_5G02350)-RELATED"/>
    <property type="match status" value="1"/>
</dbReference>